<feature type="compositionally biased region" description="Basic and acidic residues" evidence="1">
    <location>
        <begin position="265"/>
        <end position="283"/>
    </location>
</feature>
<evidence type="ECO:0000313" key="3">
    <source>
        <dbReference type="Proteomes" id="UP000663760"/>
    </source>
</evidence>
<feature type="region of interest" description="Disordered" evidence="1">
    <location>
        <begin position="166"/>
        <end position="196"/>
    </location>
</feature>
<dbReference type="OrthoDB" id="1745882at2759"/>
<sequence>MKRKRASRIHVKEAIRRRPSCRNPADLTGLEEYGESEIDGLEGGVVVLVREQEILRLEISVHDAEGVTGLHDPDDDPDQLRRLPLAVLHDDVDVEGVLVGALDGDDVLMAREMVHYLDLPANIIHVLLADQLPLGDGLAGVVDPRGDLRAEIGGAELPLTQLPAERIGQSKGKFSRERERERQGGPSGAGRDMGMEIGRGPTQTMRFAQPGERTVKEPILSPAQYPHRYWPMQIIPSWRWGKEGKGAGNQSLQSAGYASEIASPIRREEASTDRTQREERDIPETGSNAVPPKEKERERREREEEG</sequence>
<evidence type="ECO:0000256" key="1">
    <source>
        <dbReference type="SAM" id="MobiDB-lite"/>
    </source>
</evidence>
<feature type="compositionally biased region" description="Basic and acidic residues" evidence="1">
    <location>
        <begin position="292"/>
        <end position="306"/>
    </location>
</feature>
<feature type="region of interest" description="Disordered" evidence="1">
    <location>
        <begin position="241"/>
        <end position="306"/>
    </location>
</feature>
<feature type="compositionally biased region" description="Basic and acidic residues" evidence="1">
    <location>
        <begin position="174"/>
        <end position="183"/>
    </location>
</feature>
<accession>A0A7I8L088</accession>
<protein>
    <submittedName>
        <fullName evidence="2">Uncharacterized protein</fullName>
    </submittedName>
</protein>
<reference evidence="2" key="1">
    <citation type="submission" date="2020-02" db="EMBL/GenBank/DDBJ databases">
        <authorList>
            <person name="Scholz U."/>
            <person name="Mascher M."/>
            <person name="Fiebig A."/>
        </authorList>
    </citation>
    <scope>NUCLEOTIDE SEQUENCE</scope>
</reference>
<dbReference type="AlphaFoldDB" id="A0A7I8L088"/>
<gene>
    <name evidence="2" type="ORF">SI8410_10014118</name>
</gene>
<keyword evidence="3" id="KW-1185">Reference proteome</keyword>
<evidence type="ECO:0000313" key="2">
    <source>
        <dbReference type="EMBL" id="CAA7403440.1"/>
    </source>
</evidence>
<dbReference type="Proteomes" id="UP000663760">
    <property type="component" value="Chromosome 10"/>
</dbReference>
<organism evidence="2 3">
    <name type="scientific">Spirodela intermedia</name>
    <name type="common">Intermediate duckweed</name>
    <dbReference type="NCBI Taxonomy" id="51605"/>
    <lineage>
        <taxon>Eukaryota</taxon>
        <taxon>Viridiplantae</taxon>
        <taxon>Streptophyta</taxon>
        <taxon>Embryophyta</taxon>
        <taxon>Tracheophyta</taxon>
        <taxon>Spermatophyta</taxon>
        <taxon>Magnoliopsida</taxon>
        <taxon>Liliopsida</taxon>
        <taxon>Araceae</taxon>
        <taxon>Lemnoideae</taxon>
        <taxon>Spirodela</taxon>
    </lineage>
</organism>
<name>A0A7I8L088_SPIIN</name>
<dbReference type="EMBL" id="LR746273">
    <property type="protein sequence ID" value="CAA7403440.1"/>
    <property type="molecule type" value="Genomic_DNA"/>
</dbReference>
<proteinExistence type="predicted"/>